<keyword evidence="2" id="KW-0732">Signal</keyword>
<feature type="region of interest" description="Disordered" evidence="1">
    <location>
        <begin position="72"/>
        <end position="93"/>
    </location>
</feature>
<organism evidence="3 4">
    <name type="scientific">Salix udensis</name>
    <dbReference type="NCBI Taxonomy" id="889485"/>
    <lineage>
        <taxon>Eukaryota</taxon>
        <taxon>Viridiplantae</taxon>
        <taxon>Streptophyta</taxon>
        <taxon>Embryophyta</taxon>
        <taxon>Tracheophyta</taxon>
        <taxon>Spermatophyta</taxon>
        <taxon>Magnoliopsida</taxon>
        <taxon>eudicotyledons</taxon>
        <taxon>Gunneridae</taxon>
        <taxon>Pentapetalae</taxon>
        <taxon>rosids</taxon>
        <taxon>fabids</taxon>
        <taxon>Malpighiales</taxon>
        <taxon>Salicaceae</taxon>
        <taxon>Saliceae</taxon>
        <taxon>Salix</taxon>
    </lineage>
</organism>
<sequence length="93" mass="10154">MKINCRTLTALVVLILIHILTSSSLCFCHEERILIPCERRITSRKLLAAPMKSASASVTKENKLGGGTLKEAKKAVEQSLRKAPPSVSNPIQN</sequence>
<reference evidence="3 4" key="1">
    <citation type="journal article" date="2023" name="Int. J. Mol. Sci.">
        <title>De Novo Assembly and Annotation of 11 Diverse Shrub Willow (Salix) Genomes Reveals Novel Gene Organization in Sex-Linked Regions.</title>
        <authorList>
            <person name="Hyden B."/>
            <person name="Feng K."/>
            <person name="Yates T.B."/>
            <person name="Jawdy S."/>
            <person name="Cereghino C."/>
            <person name="Smart L.B."/>
            <person name="Muchero W."/>
        </authorList>
    </citation>
    <scope>NUCLEOTIDE SEQUENCE [LARGE SCALE GENOMIC DNA]</scope>
    <source>
        <tissue evidence="3">Shoot tip</tissue>
    </source>
</reference>
<comment type="caution">
    <text evidence="3">The sequence shown here is derived from an EMBL/GenBank/DDBJ whole genome shotgun (WGS) entry which is preliminary data.</text>
</comment>
<evidence type="ECO:0000313" key="4">
    <source>
        <dbReference type="Proteomes" id="UP001162972"/>
    </source>
</evidence>
<accession>A0AAD6KP55</accession>
<gene>
    <name evidence="3" type="ORF">OIU84_026474</name>
</gene>
<feature type="signal peptide" evidence="2">
    <location>
        <begin position="1"/>
        <end position="22"/>
    </location>
</feature>
<evidence type="ECO:0000256" key="1">
    <source>
        <dbReference type="SAM" id="MobiDB-lite"/>
    </source>
</evidence>
<proteinExistence type="predicted"/>
<feature type="chain" id="PRO_5042115460" evidence="2">
    <location>
        <begin position="23"/>
        <end position="93"/>
    </location>
</feature>
<protein>
    <submittedName>
        <fullName evidence="3">Uncharacterized protein</fullName>
    </submittedName>
</protein>
<dbReference type="EMBL" id="JAPFFJ010000006">
    <property type="protein sequence ID" value="KAJ6425902.1"/>
    <property type="molecule type" value="Genomic_DNA"/>
</dbReference>
<evidence type="ECO:0000313" key="3">
    <source>
        <dbReference type="EMBL" id="KAJ6425902.1"/>
    </source>
</evidence>
<keyword evidence="4" id="KW-1185">Reference proteome</keyword>
<dbReference type="Proteomes" id="UP001162972">
    <property type="component" value="Chromosome 16"/>
</dbReference>
<dbReference type="AlphaFoldDB" id="A0AAD6KP55"/>
<name>A0AAD6KP55_9ROSI</name>
<evidence type="ECO:0000256" key="2">
    <source>
        <dbReference type="SAM" id="SignalP"/>
    </source>
</evidence>